<evidence type="ECO:0000313" key="2">
    <source>
        <dbReference type="EMBL" id="PFH45116.1"/>
    </source>
</evidence>
<name>A0A2A9NBG9_9AGAR</name>
<feature type="region of interest" description="Disordered" evidence="1">
    <location>
        <begin position="151"/>
        <end position="206"/>
    </location>
</feature>
<dbReference type="AlphaFoldDB" id="A0A2A9NBG9"/>
<evidence type="ECO:0000313" key="3">
    <source>
        <dbReference type="Proteomes" id="UP000242287"/>
    </source>
</evidence>
<organism evidence="2 3">
    <name type="scientific">Amanita thiersii Skay4041</name>
    <dbReference type="NCBI Taxonomy" id="703135"/>
    <lineage>
        <taxon>Eukaryota</taxon>
        <taxon>Fungi</taxon>
        <taxon>Dikarya</taxon>
        <taxon>Basidiomycota</taxon>
        <taxon>Agaricomycotina</taxon>
        <taxon>Agaricomycetes</taxon>
        <taxon>Agaricomycetidae</taxon>
        <taxon>Agaricales</taxon>
        <taxon>Pluteineae</taxon>
        <taxon>Amanitaceae</taxon>
        <taxon>Amanita</taxon>
    </lineage>
</organism>
<keyword evidence="3" id="KW-1185">Reference proteome</keyword>
<feature type="non-terminal residue" evidence="2">
    <location>
        <position position="260"/>
    </location>
</feature>
<gene>
    <name evidence="2" type="ORF">AMATHDRAFT_71986</name>
</gene>
<feature type="compositionally biased region" description="Basic and acidic residues" evidence="1">
    <location>
        <begin position="230"/>
        <end position="250"/>
    </location>
</feature>
<feature type="compositionally biased region" description="Basic and acidic residues" evidence="1">
    <location>
        <begin position="151"/>
        <end position="163"/>
    </location>
</feature>
<reference evidence="2 3" key="1">
    <citation type="submission" date="2014-02" db="EMBL/GenBank/DDBJ databases">
        <title>Transposable element dynamics among asymbiotic and ectomycorrhizal Amanita fungi.</title>
        <authorList>
            <consortium name="DOE Joint Genome Institute"/>
            <person name="Hess J."/>
            <person name="Skrede I."/>
            <person name="Wolfe B."/>
            <person name="LaButti K."/>
            <person name="Ohm R.A."/>
            <person name="Grigoriev I.V."/>
            <person name="Pringle A."/>
        </authorList>
    </citation>
    <scope>NUCLEOTIDE SEQUENCE [LARGE SCALE GENOMIC DNA]</scope>
    <source>
        <strain evidence="2 3">SKay4041</strain>
    </source>
</reference>
<dbReference type="Proteomes" id="UP000242287">
    <property type="component" value="Unassembled WGS sequence"/>
</dbReference>
<proteinExistence type="predicted"/>
<evidence type="ECO:0000256" key="1">
    <source>
        <dbReference type="SAM" id="MobiDB-lite"/>
    </source>
</evidence>
<dbReference type="EMBL" id="KZ302555">
    <property type="protein sequence ID" value="PFH45116.1"/>
    <property type="molecule type" value="Genomic_DNA"/>
</dbReference>
<accession>A0A2A9NBG9</accession>
<sequence>MQQADPIPWTDTEEYKRNRQLWINSASEIFEKLSPYLQPKERQQKEELLWEAADINALQDTDLLQLQSVSSLTDSNKKRELENMRKLLIDKEYQLLVKATAKQESMDKKDEFEDYLAMKDFNYYVQHAKDQISNPSVPQTKKNTLKTILKDAEKWQPKHRVDDDGSILPDSPPPSPDPKRKTKTPKKNQNIQKAADLTRKGNTPNTRRLQSLLNEMNEDNGSKIMKEIHRISNQDKLSDAKKQLVNEKPKNKSPSYAQKA</sequence>
<protein>
    <submittedName>
        <fullName evidence="2">Uncharacterized protein</fullName>
    </submittedName>
</protein>
<feature type="region of interest" description="Disordered" evidence="1">
    <location>
        <begin position="230"/>
        <end position="260"/>
    </location>
</feature>